<dbReference type="AlphaFoldDB" id="A0A1J1JKW4"/>
<proteinExistence type="predicted"/>
<dbReference type="EMBL" id="LO018304">
    <property type="protein sequence ID" value="CUM61963.1"/>
    <property type="molecule type" value="Genomic_DNA"/>
</dbReference>
<dbReference type="RefSeq" id="WP_235751977.1">
    <property type="nucleotide sequence ID" value="NZ_JBIIEP010000040.1"/>
</dbReference>
<reference evidence="1" key="1">
    <citation type="submission" date="2015-09" db="EMBL/GenBank/DDBJ databases">
        <authorList>
            <person name="Jackson K.R."/>
            <person name="Lunt B.L."/>
            <person name="Fisher J.N.B."/>
            <person name="Gardner A.V."/>
            <person name="Bailey M.E."/>
            <person name="Deus L.M."/>
            <person name="Earl A.S."/>
            <person name="Gibby P.D."/>
            <person name="Hartmann K.A."/>
            <person name="Liu J.E."/>
            <person name="Manci A.M."/>
            <person name="Nielsen D.A."/>
            <person name="Solomon M.B."/>
            <person name="Breakwell D.P."/>
            <person name="Burnett S.H."/>
            <person name="Grose J.H."/>
        </authorList>
    </citation>
    <scope>NUCLEOTIDE SEQUENCE</scope>
    <source>
        <strain evidence="1">7805</strain>
    </source>
</reference>
<name>A0A1J1JKW4_PLAAG</name>
<protein>
    <submittedName>
        <fullName evidence="1">Uncharacterized protein</fullName>
    </submittedName>
</protein>
<accession>A0A1J1JKW4</accession>
<gene>
    <name evidence="1" type="ORF">PLAM_3997</name>
</gene>
<organism evidence="1">
    <name type="scientific">Planktothrix agardhii</name>
    <name type="common">Oscillatoria agardhii</name>
    <dbReference type="NCBI Taxonomy" id="1160"/>
    <lineage>
        <taxon>Bacteria</taxon>
        <taxon>Bacillati</taxon>
        <taxon>Cyanobacteriota</taxon>
        <taxon>Cyanophyceae</taxon>
        <taxon>Oscillatoriophycideae</taxon>
        <taxon>Oscillatoriales</taxon>
        <taxon>Microcoleaceae</taxon>
        <taxon>Planktothrix</taxon>
    </lineage>
</organism>
<evidence type="ECO:0000313" key="1">
    <source>
        <dbReference type="EMBL" id="CUM61963.1"/>
    </source>
</evidence>
<sequence length="76" mass="8843">MNNLLQEAIKKVESLSESEQEKIALLIIEQLKEPEDKNALDEWDLIIQECQINTGITDLAYQHDHYIHGTPKRKVE</sequence>